<evidence type="ECO:0000256" key="1">
    <source>
        <dbReference type="SAM" id="Phobius"/>
    </source>
</evidence>
<keyword evidence="1" id="KW-0472">Membrane</keyword>
<organism evidence="2 3">
    <name type="scientific">Rippkaea orientalis (strain PCC 8801 / RF-1)</name>
    <name type="common">Cyanothece sp. (strain PCC 8801)</name>
    <dbReference type="NCBI Taxonomy" id="41431"/>
    <lineage>
        <taxon>Bacteria</taxon>
        <taxon>Bacillati</taxon>
        <taxon>Cyanobacteriota</taxon>
        <taxon>Cyanophyceae</taxon>
        <taxon>Oscillatoriophycideae</taxon>
        <taxon>Chroococcales</taxon>
        <taxon>Aphanothecaceae</taxon>
        <taxon>Rippkaea</taxon>
        <taxon>Rippkaea orientalis</taxon>
    </lineage>
</organism>
<keyword evidence="1" id="KW-1133">Transmembrane helix</keyword>
<evidence type="ECO:0000313" key="2">
    <source>
        <dbReference type="EMBL" id="ACK67046.1"/>
    </source>
</evidence>
<accession>B7JX58</accession>
<dbReference type="Proteomes" id="UP000008204">
    <property type="component" value="Chromosome"/>
</dbReference>
<feature type="transmembrane region" description="Helical" evidence="1">
    <location>
        <begin position="110"/>
        <end position="133"/>
    </location>
</feature>
<dbReference type="RefSeq" id="WP_012596307.1">
    <property type="nucleotide sequence ID" value="NC_011726.1"/>
</dbReference>
<dbReference type="eggNOG" id="ENOG503383Z">
    <property type="taxonomic scope" value="Bacteria"/>
</dbReference>
<dbReference type="EMBL" id="CP001287">
    <property type="protein sequence ID" value="ACK67046.1"/>
    <property type="molecule type" value="Genomic_DNA"/>
</dbReference>
<protein>
    <submittedName>
        <fullName evidence="2">Uncharacterized protein</fullName>
    </submittedName>
</protein>
<evidence type="ECO:0000313" key="3">
    <source>
        <dbReference type="Proteomes" id="UP000008204"/>
    </source>
</evidence>
<dbReference type="KEGG" id="cyp:PCC8801_3065"/>
<feature type="transmembrane region" description="Helical" evidence="1">
    <location>
        <begin position="153"/>
        <end position="171"/>
    </location>
</feature>
<keyword evidence="3" id="KW-1185">Reference proteome</keyword>
<sequence>MFTKISVIDIIKDHISTLKKGRTNKISYSDIILFFLLPAVISSIIVYLGIPLNDGLVNALITSFAIFSALLFNLLLLVYDISEKNSEETTSSDPVENNRIDTRRKLLREIYVNVSFSILVSIVTVVILLTYFLKPNKCQFWMFDICSIQWLRVFIVYYLAIQFILTLFMILKRIYKLLSKAFNNGS</sequence>
<reference evidence="3" key="1">
    <citation type="journal article" date="2011" name="MBio">
        <title>Novel metabolic attributes of the genus Cyanothece, comprising a group of unicellular nitrogen-fixing Cyanobacteria.</title>
        <authorList>
            <person name="Bandyopadhyay A."/>
            <person name="Elvitigala T."/>
            <person name="Welsh E."/>
            <person name="Stockel J."/>
            <person name="Liberton M."/>
            <person name="Min H."/>
            <person name="Sherman L.A."/>
            <person name="Pakrasi H.B."/>
        </authorList>
    </citation>
    <scope>NUCLEOTIDE SEQUENCE [LARGE SCALE GENOMIC DNA]</scope>
    <source>
        <strain evidence="3">PCC 8801</strain>
    </source>
</reference>
<dbReference type="HOGENOM" id="CLU_1472698_0_0_3"/>
<feature type="transmembrane region" description="Helical" evidence="1">
    <location>
        <begin position="56"/>
        <end position="79"/>
    </location>
</feature>
<gene>
    <name evidence="2" type="ordered locus">PCC8801_3065</name>
</gene>
<feature type="transmembrane region" description="Helical" evidence="1">
    <location>
        <begin position="28"/>
        <end position="50"/>
    </location>
</feature>
<dbReference type="OrthoDB" id="1446070at2"/>
<keyword evidence="1" id="KW-0812">Transmembrane</keyword>
<dbReference type="STRING" id="41431.PCC8801_3065"/>
<dbReference type="AlphaFoldDB" id="B7JX58"/>
<name>B7JX58_RIPO1</name>
<proteinExistence type="predicted"/>